<evidence type="ECO:0000256" key="2">
    <source>
        <dbReference type="PIRSR" id="PIRSR605754-1"/>
    </source>
</evidence>
<dbReference type="Pfam" id="PF04203">
    <property type="entry name" value="Sortase"/>
    <property type="match status" value="1"/>
</dbReference>
<evidence type="ECO:0000313" key="4">
    <source>
        <dbReference type="Proteomes" id="UP000253314"/>
    </source>
</evidence>
<evidence type="ECO:0000256" key="1">
    <source>
        <dbReference type="ARBA" id="ARBA00022801"/>
    </source>
</evidence>
<dbReference type="InterPro" id="IPR053525">
    <property type="entry name" value="Sortase_D"/>
</dbReference>
<dbReference type="Gene3D" id="2.40.260.10">
    <property type="entry name" value="Sortase"/>
    <property type="match status" value="1"/>
</dbReference>
<gene>
    <name evidence="3" type="ORF">DS031_22910</name>
</gene>
<comment type="caution">
    <text evidence="3">The sequence shown here is derived from an EMBL/GenBank/DDBJ whole genome shotgun (WGS) entry which is preliminary data.</text>
</comment>
<reference evidence="3 4" key="1">
    <citation type="submission" date="2018-07" db="EMBL/GenBank/DDBJ databases">
        <title>Lottiidibacillus patelloidae gen. nov., sp. nov., isolated from the intestinal tract of a marine limpet and the reclassification of B. taeanensis BH030017T, B. algicola KMM 3737T and B. hwajinpoensis SW-72T as genus Lottiidibacillus.</title>
        <authorList>
            <person name="Liu R."/>
            <person name="Huang Z."/>
        </authorList>
    </citation>
    <scope>NUCLEOTIDE SEQUENCE [LARGE SCALE GENOMIC DNA]</scope>
    <source>
        <strain evidence="3 4">BH030017</strain>
    </source>
</reference>
<keyword evidence="1" id="KW-0378">Hydrolase</keyword>
<accession>A0A366XN37</accession>
<dbReference type="InterPro" id="IPR005754">
    <property type="entry name" value="Sortase"/>
</dbReference>
<dbReference type="InterPro" id="IPR041999">
    <property type="entry name" value="Sortase_D_1"/>
</dbReference>
<dbReference type="RefSeq" id="WP_113808484.1">
    <property type="nucleotide sequence ID" value="NZ_QOCW01000042.1"/>
</dbReference>
<dbReference type="Proteomes" id="UP000253314">
    <property type="component" value="Unassembled WGS sequence"/>
</dbReference>
<dbReference type="EMBL" id="QOCW01000042">
    <property type="protein sequence ID" value="RBW67317.1"/>
    <property type="molecule type" value="Genomic_DNA"/>
</dbReference>
<organism evidence="3 4">
    <name type="scientific">Bacillus taeanensis</name>
    <dbReference type="NCBI Taxonomy" id="273032"/>
    <lineage>
        <taxon>Bacteria</taxon>
        <taxon>Bacillati</taxon>
        <taxon>Bacillota</taxon>
        <taxon>Bacilli</taxon>
        <taxon>Bacillales</taxon>
        <taxon>Bacillaceae</taxon>
        <taxon>Bacillus</taxon>
    </lineage>
</organism>
<feature type="active site" description="Proton donor/acceptor" evidence="2">
    <location>
        <position position="114"/>
    </location>
</feature>
<dbReference type="NCBIfam" id="TIGR01076">
    <property type="entry name" value="sortase_fam"/>
    <property type="match status" value="1"/>
</dbReference>
<dbReference type="GO" id="GO:0016787">
    <property type="term" value="F:hydrolase activity"/>
    <property type="evidence" value="ECO:0007669"/>
    <property type="project" value="UniProtKB-KW"/>
</dbReference>
<keyword evidence="4" id="KW-1185">Reference proteome</keyword>
<sequence>MWKRWAAAVFIAVGVVMLTSNVSSLILGLSASSKPIIHEDEFAEKEKVKAEAKEKLYSDVPEIGEEIGVLTIPKLNRSLSIFQGTDAETLKKGVGHYPRSVLPGERNNSILSGHRDTAFRGLGNIGINDVLIVSTKAGEFLYKVKKVRIVDKDDQTVMVPKPKSTLTITTCYPFHFIGDAEQRYVLVADLLRTKTPHS</sequence>
<protein>
    <submittedName>
        <fullName evidence="3">Class D sortase</fullName>
    </submittedName>
</protein>
<proteinExistence type="predicted"/>
<dbReference type="InterPro" id="IPR023365">
    <property type="entry name" value="Sortase_dom-sf"/>
</dbReference>
<dbReference type="OrthoDB" id="165822at2"/>
<dbReference type="NCBIfam" id="NF033746">
    <property type="entry name" value="class_D_sortase"/>
    <property type="match status" value="1"/>
</dbReference>
<dbReference type="CDD" id="cd05828">
    <property type="entry name" value="Sortase_D_1"/>
    <property type="match status" value="1"/>
</dbReference>
<name>A0A366XN37_9BACI</name>
<dbReference type="SUPFAM" id="SSF63817">
    <property type="entry name" value="Sortase"/>
    <property type="match status" value="1"/>
</dbReference>
<evidence type="ECO:0000313" key="3">
    <source>
        <dbReference type="EMBL" id="RBW67317.1"/>
    </source>
</evidence>
<dbReference type="AlphaFoldDB" id="A0A366XN37"/>
<feature type="active site" description="Acyl-thioester intermediate" evidence="2">
    <location>
        <position position="171"/>
    </location>
</feature>